<dbReference type="Pfam" id="PF02457">
    <property type="entry name" value="DAC"/>
    <property type="match status" value="1"/>
</dbReference>
<keyword evidence="6" id="KW-0472">Membrane</keyword>
<feature type="transmembrane region" description="Helical" evidence="6">
    <location>
        <begin position="6"/>
        <end position="26"/>
    </location>
</feature>
<dbReference type="NCBIfam" id="NF038327">
    <property type="entry name" value="c-di-AMP_CdaM"/>
    <property type="match status" value="1"/>
</dbReference>
<dbReference type="SUPFAM" id="SSF143597">
    <property type="entry name" value="YojJ-like"/>
    <property type="match status" value="1"/>
</dbReference>
<evidence type="ECO:0000256" key="6">
    <source>
        <dbReference type="SAM" id="Phobius"/>
    </source>
</evidence>
<organism evidence="8 9">
    <name type="scientific">Candidatus Mycoplasma haematobovis</name>
    <dbReference type="NCBI Taxonomy" id="432608"/>
    <lineage>
        <taxon>Bacteria</taxon>
        <taxon>Bacillati</taxon>
        <taxon>Mycoplasmatota</taxon>
        <taxon>Mollicutes</taxon>
        <taxon>Mycoplasmataceae</taxon>
        <taxon>Mycoplasma</taxon>
    </lineage>
</organism>
<protein>
    <recommendedName>
        <fullName evidence="7">DAC domain-containing protein</fullName>
    </recommendedName>
</protein>
<dbReference type="GO" id="GO:0004016">
    <property type="term" value="F:adenylate cyclase activity"/>
    <property type="evidence" value="ECO:0007669"/>
    <property type="project" value="TreeGrafter"/>
</dbReference>
<evidence type="ECO:0000259" key="7">
    <source>
        <dbReference type="PROSITE" id="PS51794"/>
    </source>
</evidence>
<keyword evidence="2" id="KW-0808">Transferase</keyword>
<keyword evidence="9" id="KW-1185">Reference proteome</keyword>
<dbReference type="GO" id="GO:0005524">
    <property type="term" value="F:ATP binding"/>
    <property type="evidence" value="ECO:0007669"/>
    <property type="project" value="UniProtKB-KW"/>
</dbReference>
<dbReference type="GO" id="GO:0106408">
    <property type="term" value="F:diadenylate cyclase activity"/>
    <property type="evidence" value="ECO:0007669"/>
    <property type="project" value="UniProtKB-EC"/>
</dbReference>
<keyword evidence="4" id="KW-0547">Nucleotide-binding</keyword>
<dbReference type="InterPro" id="IPR036888">
    <property type="entry name" value="DNA_integrity_DisA_N_sf"/>
</dbReference>
<keyword evidence="5" id="KW-0067">ATP-binding</keyword>
<dbReference type="AlphaFoldDB" id="A0A1A9QEB6"/>
<dbReference type="Proteomes" id="UP000077623">
    <property type="component" value="Unassembled WGS sequence"/>
</dbReference>
<evidence type="ECO:0000256" key="2">
    <source>
        <dbReference type="ARBA" id="ARBA00022679"/>
    </source>
</evidence>
<comment type="catalytic activity">
    <reaction evidence="1">
        <text>2 ATP = 3',3'-c-di-AMP + 2 diphosphate</text>
        <dbReference type="Rhea" id="RHEA:35655"/>
        <dbReference type="ChEBI" id="CHEBI:30616"/>
        <dbReference type="ChEBI" id="CHEBI:33019"/>
        <dbReference type="ChEBI" id="CHEBI:71500"/>
        <dbReference type="EC" id="2.7.7.85"/>
    </reaction>
</comment>
<comment type="caution">
    <text evidence="8">The sequence shown here is derived from an EMBL/GenBank/DDBJ whole genome shotgun (WGS) entry which is preliminary data.</text>
</comment>
<dbReference type="EMBL" id="LWUJ01000001">
    <property type="protein sequence ID" value="OAL10817.1"/>
    <property type="molecule type" value="Genomic_DNA"/>
</dbReference>
<dbReference type="PANTHER" id="PTHR34185:SF1">
    <property type="entry name" value="DIADENYLATE CYCLASE"/>
    <property type="match status" value="1"/>
</dbReference>
<evidence type="ECO:0000313" key="9">
    <source>
        <dbReference type="Proteomes" id="UP000077623"/>
    </source>
</evidence>
<evidence type="ECO:0000256" key="4">
    <source>
        <dbReference type="ARBA" id="ARBA00022741"/>
    </source>
</evidence>
<dbReference type="PANTHER" id="PTHR34185">
    <property type="entry name" value="DIADENYLATE CYCLASE"/>
    <property type="match status" value="1"/>
</dbReference>
<evidence type="ECO:0000256" key="1">
    <source>
        <dbReference type="ARBA" id="ARBA00000877"/>
    </source>
</evidence>
<evidence type="ECO:0000256" key="3">
    <source>
        <dbReference type="ARBA" id="ARBA00022695"/>
    </source>
</evidence>
<dbReference type="Gene3D" id="3.40.1700.10">
    <property type="entry name" value="DNA integrity scanning protein, DisA, N-terminal domain"/>
    <property type="match status" value="1"/>
</dbReference>
<gene>
    <name evidence="8" type="ORF">A6V39_05615</name>
</gene>
<reference evidence="9" key="1">
    <citation type="submission" date="2016-04" db="EMBL/GenBank/DDBJ databases">
        <authorList>
            <person name="Quiroz-Castaneda R.E."/>
            <person name="Martinez-Ocampo F."/>
        </authorList>
    </citation>
    <scope>NUCLEOTIDE SEQUENCE [LARGE SCALE GENOMIC DNA]</scope>
    <source>
        <strain evidence="9">INIFAP01</strain>
    </source>
</reference>
<sequence>MMDTTNTAINSVGFAVLFLMILLLYAQLPHKKVRWKLFKSKNKDFSIAEYEAFIFQLSYSLHFLSKHKIGALVVIENVDNLKKYVSLGYSVTAKLTSELLITVFGNKKSALHDGGVIVRKFNVISVSSYFPVTQKIMTSTYGARHRSATGLTEETDAIALIVSETTGNISYSKKGKIHALEKENLDVLCDNLFELLNFYIN</sequence>
<keyword evidence="6" id="KW-0812">Transmembrane</keyword>
<accession>A0A1A9QEB6</accession>
<name>A0A1A9QEB6_9MOLU</name>
<feature type="domain" description="DAC" evidence="7">
    <location>
        <begin position="27"/>
        <end position="183"/>
    </location>
</feature>
<dbReference type="PROSITE" id="PS51794">
    <property type="entry name" value="DAC"/>
    <property type="match status" value="1"/>
</dbReference>
<keyword evidence="6" id="KW-1133">Transmembrane helix</keyword>
<proteinExistence type="predicted"/>
<keyword evidence="3" id="KW-0548">Nucleotidyltransferase</keyword>
<evidence type="ECO:0000256" key="5">
    <source>
        <dbReference type="ARBA" id="ARBA00022840"/>
    </source>
</evidence>
<dbReference type="InterPro" id="IPR050338">
    <property type="entry name" value="DisA"/>
</dbReference>
<dbReference type="STRING" id="432608.A6V39_05615"/>
<evidence type="ECO:0000313" key="8">
    <source>
        <dbReference type="EMBL" id="OAL10817.1"/>
    </source>
</evidence>
<dbReference type="InterPro" id="IPR003390">
    <property type="entry name" value="DNA_integrity_scan_DisA_N"/>
</dbReference>